<evidence type="ECO:0000256" key="1">
    <source>
        <dbReference type="SAM" id="MobiDB-lite"/>
    </source>
</evidence>
<evidence type="ECO:0000313" key="2">
    <source>
        <dbReference type="EMBL" id="CEK99054.1"/>
    </source>
</evidence>
<organism evidence="2">
    <name type="scientific">Arion vulgaris</name>
    <dbReference type="NCBI Taxonomy" id="1028688"/>
    <lineage>
        <taxon>Eukaryota</taxon>
        <taxon>Metazoa</taxon>
        <taxon>Spiralia</taxon>
        <taxon>Lophotrochozoa</taxon>
        <taxon>Mollusca</taxon>
        <taxon>Gastropoda</taxon>
        <taxon>Heterobranchia</taxon>
        <taxon>Euthyneura</taxon>
        <taxon>Panpulmonata</taxon>
        <taxon>Eupulmonata</taxon>
        <taxon>Stylommatophora</taxon>
        <taxon>Helicina</taxon>
        <taxon>Arionoidea</taxon>
        <taxon>Arionidae</taxon>
        <taxon>Arion</taxon>
    </lineage>
</organism>
<sequence length="70" mass="7430">KLSELYKSLAKDEDSSKSESGDVPGSRVVNPGIIASTLQTISAVEKVDPSDAEKIAMATLKPAHHPYIAH</sequence>
<dbReference type="AlphaFoldDB" id="A0A0B7C0S6"/>
<dbReference type="EMBL" id="HACG01052183">
    <property type="protein sequence ID" value="CEK99054.1"/>
    <property type="molecule type" value="Transcribed_RNA"/>
</dbReference>
<feature type="non-terminal residue" evidence="2">
    <location>
        <position position="1"/>
    </location>
</feature>
<protein>
    <submittedName>
        <fullName evidence="2">Uncharacterized protein</fullName>
    </submittedName>
</protein>
<feature type="non-terminal residue" evidence="2">
    <location>
        <position position="70"/>
    </location>
</feature>
<gene>
    <name evidence="2" type="primary">ORF220282</name>
</gene>
<feature type="compositionally biased region" description="Basic and acidic residues" evidence="1">
    <location>
        <begin position="1"/>
        <end position="20"/>
    </location>
</feature>
<accession>A0A0B7C0S6</accession>
<proteinExistence type="predicted"/>
<reference evidence="2" key="1">
    <citation type="submission" date="2014-12" db="EMBL/GenBank/DDBJ databases">
        <title>Insight into the proteome of Arion vulgaris.</title>
        <authorList>
            <person name="Aradska J."/>
            <person name="Bulat T."/>
            <person name="Smidak R."/>
            <person name="Sarate P."/>
            <person name="Gangsoo J."/>
            <person name="Sialana F."/>
            <person name="Bilban M."/>
            <person name="Lubec G."/>
        </authorList>
    </citation>
    <scope>NUCLEOTIDE SEQUENCE</scope>
    <source>
        <tissue evidence="2">Skin</tissue>
    </source>
</reference>
<name>A0A0B7C0S6_9EUPU</name>
<feature type="region of interest" description="Disordered" evidence="1">
    <location>
        <begin position="1"/>
        <end position="28"/>
    </location>
</feature>